<dbReference type="PANTHER" id="PTHR43861">
    <property type="entry name" value="TRANS-ACONITATE 2-METHYLTRANSFERASE-RELATED"/>
    <property type="match status" value="1"/>
</dbReference>
<evidence type="ECO:0000313" key="1">
    <source>
        <dbReference type="EMBL" id="OIP83629.1"/>
    </source>
</evidence>
<sequence length="300" mass="35164">MVICGLCHYRKTQLSYQKHHYQYYFCPQCQTLFLHPLPSNKELSVYYKKFINSAPQQERLIRLRSKSIIGKLKKLHPKGVSLIDIGCGYGFFLDEAKKKHLTVFGIEPSMQSFNYVKNILKLNILNTDLERFLKSNRKRFDFVIYSHVIEHVKHPKKVIYQLSKLLKPSGILYIETPNLNSHLFYSEKENYTFLLPREHLWIFSLKSFSKLIPSNLSIIQVNTISQPEHFMGILKNIFKNYLSTSTVQTTKKTQGQIQKPTTILKKIKYLLLDKILAPLLTPLLNKNNLGSILQIYLRKK</sequence>
<dbReference type="AlphaFoldDB" id="A0A1J5HEL9"/>
<organism evidence="1 2">
    <name type="scientific">Candidatus Roizmanbacteria bacterium CG2_30_33_16</name>
    <dbReference type="NCBI Taxonomy" id="1805340"/>
    <lineage>
        <taxon>Bacteria</taxon>
        <taxon>Candidatus Roizmaniibacteriota</taxon>
    </lineage>
</organism>
<accession>A0A1J5HEL9</accession>
<comment type="caution">
    <text evidence="1">The sequence shown here is derived from an EMBL/GenBank/DDBJ whole genome shotgun (WGS) entry which is preliminary data.</text>
</comment>
<dbReference type="EMBL" id="MNZM01000078">
    <property type="protein sequence ID" value="OIP83629.1"/>
    <property type="molecule type" value="Genomic_DNA"/>
</dbReference>
<dbReference type="Gene3D" id="3.40.50.150">
    <property type="entry name" value="Vaccinia Virus protein VP39"/>
    <property type="match status" value="1"/>
</dbReference>
<proteinExistence type="predicted"/>
<evidence type="ECO:0008006" key="3">
    <source>
        <dbReference type="Google" id="ProtNLM"/>
    </source>
</evidence>
<dbReference type="Proteomes" id="UP000183758">
    <property type="component" value="Unassembled WGS sequence"/>
</dbReference>
<name>A0A1J5HEL9_9BACT</name>
<dbReference type="InterPro" id="IPR029063">
    <property type="entry name" value="SAM-dependent_MTases_sf"/>
</dbReference>
<dbReference type="Pfam" id="PF13489">
    <property type="entry name" value="Methyltransf_23"/>
    <property type="match status" value="1"/>
</dbReference>
<dbReference type="SUPFAM" id="SSF53335">
    <property type="entry name" value="S-adenosyl-L-methionine-dependent methyltransferases"/>
    <property type="match status" value="1"/>
</dbReference>
<reference evidence="1 2" key="1">
    <citation type="journal article" date="2016" name="Environ. Microbiol.">
        <title>Genomic resolution of a cold subsurface aquifer community provides metabolic insights for novel microbes adapted to high CO concentrations.</title>
        <authorList>
            <person name="Probst A.J."/>
            <person name="Castelle C.J."/>
            <person name="Singh A."/>
            <person name="Brown C.T."/>
            <person name="Anantharaman K."/>
            <person name="Sharon I."/>
            <person name="Hug L.A."/>
            <person name="Burstein D."/>
            <person name="Emerson J.B."/>
            <person name="Thomas B.C."/>
            <person name="Banfield J.F."/>
        </authorList>
    </citation>
    <scope>NUCLEOTIDE SEQUENCE [LARGE SCALE GENOMIC DNA]</scope>
    <source>
        <strain evidence="1">CG2_30_33_16</strain>
    </source>
</reference>
<dbReference type="PANTHER" id="PTHR43861:SF6">
    <property type="entry name" value="METHYLTRANSFERASE TYPE 11"/>
    <property type="match status" value="1"/>
</dbReference>
<gene>
    <name evidence="1" type="ORF">AUK04_03180</name>
</gene>
<dbReference type="CDD" id="cd02440">
    <property type="entry name" value="AdoMet_MTases"/>
    <property type="match status" value="1"/>
</dbReference>
<protein>
    <recommendedName>
        <fullName evidence="3">Methyltransferase</fullName>
    </recommendedName>
</protein>
<evidence type="ECO:0000313" key="2">
    <source>
        <dbReference type="Proteomes" id="UP000183758"/>
    </source>
</evidence>